<dbReference type="RefSeq" id="XP_040733257.1">
    <property type="nucleotide sequence ID" value="XM_040877153.1"/>
</dbReference>
<dbReference type="SUPFAM" id="SSF48179">
    <property type="entry name" value="6-phosphogluconate dehydrogenase C-terminal domain-like"/>
    <property type="match status" value="1"/>
</dbReference>
<dbReference type="InterPro" id="IPR051402">
    <property type="entry name" value="KPR-Related"/>
</dbReference>
<evidence type="ECO:0008006" key="5">
    <source>
        <dbReference type="Google" id="ProtNLM"/>
    </source>
</evidence>
<dbReference type="Proteomes" id="UP000249363">
    <property type="component" value="Unassembled WGS sequence"/>
</dbReference>
<name>A0A364KZ25_TALAM</name>
<evidence type="ECO:0000313" key="4">
    <source>
        <dbReference type="Proteomes" id="UP000249363"/>
    </source>
</evidence>
<dbReference type="EMBL" id="MIKG01000008">
    <property type="protein sequence ID" value="RAO68741.1"/>
    <property type="molecule type" value="Genomic_DNA"/>
</dbReference>
<sequence>MADQSKAEILLVGCGGVGTMCAYNLEVGSQANVTAVLRSNYDAVDKTGFSITSIEHGEVAGWKPSKSENFPCDILHVTTKNVPDQPPTIAEVIAPAVTHGHTAIVLLQNGINIERPLFSAFPDNIVLSGVSMISATETEPGKIRQDDPDILTISPFHNPRISADKELAAAQRFVDLYNASGKVSCILEPDVADVRWRKLIYNAAYNSVCAILDLDTTSIRYAKQPLNDLVRPAMWEVWNIAKAAGHPLPPDIVDEKLDIDTWSFFKPSMAQDMSKARNM</sequence>
<evidence type="ECO:0000313" key="3">
    <source>
        <dbReference type="EMBL" id="RAO68741.1"/>
    </source>
</evidence>
<proteinExistence type="predicted"/>
<dbReference type="InterPro" id="IPR008927">
    <property type="entry name" value="6-PGluconate_DH-like_C_sf"/>
</dbReference>
<dbReference type="SUPFAM" id="SSF51735">
    <property type="entry name" value="NAD(P)-binding Rossmann-fold domains"/>
    <property type="match status" value="1"/>
</dbReference>
<comment type="caution">
    <text evidence="3">The sequence shown here is derived from an EMBL/GenBank/DDBJ whole genome shotgun (WGS) entry which is preliminary data.</text>
</comment>
<evidence type="ECO:0000259" key="1">
    <source>
        <dbReference type="Pfam" id="PF02558"/>
    </source>
</evidence>
<dbReference type="InterPro" id="IPR013328">
    <property type="entry name" value="6PGD_dom2"/>
</dbReference>
<dbReference type="InterPro" id="IPR013332">
    <property type="entry name" value="KPR_N"/>
</dbReference>
<evidence type="ECO:0000259" key="2">
    <source>
        <dbReference type="Pfam" id="PF08546"/>
    </source>
</evidence>
<dbReference type="InterPro" id="IPR036291">
    <property type="entry name" value="NAD(P)-bd_dom_sf"/>
</dbReference>
<dbReference type="OrthoDB" id="3609at2759"/>
<protein>
    <recommendedName>
        <fullName evidence="5">2-dehydropantoate 2-reductase</fullName>
    </recommendedName>
</protein>
<dbReference type="GO" id="GO:0005737">
    <property type="term" value="C:cytoplasm"/>
    <property type="evidence" value="ECO:0007669"/>
    <property type="project" value="TreeGrafter"/>
</dbReference>
<feature type="domain" description="Ketopantoate reductase C-terminal" evidence="2">
    <location>
        <begin position="191"/>
        <end position="279"/>
    </location>
</feature>
<reference evidence="3 4" key="1">
    <citation type="journal article" date="2017" name="Biotechnol. Biofuels">
        <title>Differential beta-glucosidase expression as a function of carbon source availability in Talaromyces amestolkiae: a genomic and proteomic approach.</title>
        <authorList>
            <person name="de Eugenio L.I."/>
            <person name="Mendez-Liter J.A."/>
            <person name="Nieto-Dominguez M."/>
            <person name="Alonso L."/>
            <person name="Gil-Munoz J."/>
            <person name="Barriuso J."/>
            <person name="Prieto A."/>
            <person name="Martinez M.J."/>
        </authorList>
    </citation>
    <scope>NUCLEOTIDE SEQUENCE [LARGE SCALE GENOMIC DNA]</scope>
    <source>
        <strain evidence="3 4">CIB</strain>
    </source>
</reference>
<dbReference type="GeneID" id="63793969"/>
<keyword evidence="4" id="KW-1185">Reference proteome</keyword>
<feature type="domain" description="Ketopantoate reductase N-terminal" evidence="1">
    <location>
        <begin position="9"/>
        <end position="156"/>
    </location>
</feature>
<dbReference type="Gene3D" id="1.10.1040.10">
    <property type="entry name" value="N-(1-d-carboxylethyl)-l-norvaline Dehydrogenase, domain 2"/>
    <property type="match status" value="1"/>
</dbReference>
<dbReference type="InterPro" id="IPR013752">
    <property type="entry name" value="KPA_reductase"/>
</dbReference>
<gene>
    <name evidence="3" type="ORF">BHQ10_004753</name>
</gene>
<accession>A0A364KZ25</accession>
<organism evidence="3 4">
    <name type="scientific">Talaromyces amestolkiae</name>
    <dbReference type="NCBI Taxonomy" id="1196081"/>
    <lineage>
        <taxon>Eukaryota</taxon>
        <taxon>Fungi</taxon>
        <taxon>Dikarya</taxon>
        <taxon>Ascomycota</taxon>
        <taxon>Pezizomycotina</taxon>
        <taxon>Eurotiomycetes</taxon>
        <taxon>Eurotiomycetidae</taxon>
        <taxon>Eurotiales</taxon>
        <taxon>Trichocomaceae</taxon>
        <taxon>Talaromyces</taxon>
        <taxon>Talaromyces sect. Talaromyces</taxon>
    </lineage>
</organism>
<dbReference type="PANTHER" id="PTHR21708:SF30">
    <property type="entry name" value="2-DEHYDROPANTOATE 2-REDUCTASE-RELATED"/>
    <property type="match status" value="1"/>
</dbReference>
<dbReference type="AlphaFoldDB" id="A0A364KZ25"/>
<dbReference type="PANTHER" id="PTHR21708">
    <property type="entry name" value="PROBABLE 2-DEHYDROPANTOATE 2-REDUCTASE"/>
    <property type="match status" value="1"/>
</dbReference>
<dbReference type="Gene3D" id="3.40.50.720">
    <property type="entry name" value="NAD(P)-binding Rossmann-like Domain"/>
    <property type="match status" value="1"/>
</dbReference>
<dbReference type="Pfam" id="PF02558">
    <property type="entry name" value="ApbA"/>
    <property type="match status" value="1"/>
</dbReference>
<dbReference type="STRING" id="1196081.A0A364KZ25"/>
<dbReference type="Pfam" id="PF08546">
    <property type="entry name" value="ApbA_C"/>
    <property type="match status" value="1"/>
</dbReference>